<comment type="caution">
    <text evidence="1">The sequence shown here is derived from an EMBL/GenBank/DDBJ whole genome shotgun (WGS) entry which is preliminary data.</text>
</comment>
<sequence length="119" mass="13464">MEALASWDRPFGIWHYTLSHSTLLLRSIDPAQSPNRIDVLFTMVSRICLSEFYESLTIHLASTEEKASVLDEDLRSEPRARLYLINGGRDYVVASNCNWHEDEGDQHSPSAFGPLRGNA</sequence>
<evidence type="ECO:0000313" key="1">
    <source>
        <dbReference type="EMBL" id="GAA1690415.1"/>
    </source>
</evidence>
<protein>
    <submittedName>
        <fullName evidence="1">Uncharacterized protein</fullName>
    </submittedName>
</protein>
<organism evidence="1 2">
    <name type="scientific">Fodinicola feengrottensis</name>
    <dbReference type="NCBI Taxonomy" id="435914"/>
    <lineage>
        <taxon>Bacteria</taxon>
        <taxon>Bacillati</taxon>
        <taxon>Actinomycetota</taxon>
        <taxon>Actinomycetes</taxon>
        <taxon>Mycobacteriales</taxon>
        <taxon>Fodinicola</taxon>
    </lineage>
</organism>
<keyword evidence="2" id="KW-1185">Reference proteome</keyword>
<evidence type="ECO:0000313" key="2">
    <source>
        <dbReference type="Proteomes" id="UP001500618"/>
    </source>
</evidence>
<accession>A0ABN2HMR2</accession>
<reference evidence="1 2" key="1">
    <citation type="journal article" date="2019" name="Int. J. Syst. Evol. Microbiol.">
        <title>The Global Catalogue of Microorganisms (GCM) 10K type strain sequencing project: providing services to taxonomists for standard genome sequencing and annotation.</title>
        <authorList>
            <consortium name="The Broad Institute Genomics Platform"/>
            <consortium name="The Broad Institute Genome Sequencing Center for Infectious Disease"/>
            <person name="Wu L."/>
            <person name="Ma J."/>
        </authorList>
    </citation>
    <scope>NUCLEOTIDE SEQUENCE [LARGE SCALE GENOMIC DNA]</scope>
    <source>
        <strain evidence="1 2">JCM 14718</strain>
    </source>
</reference>
<dbReference type="Proteomes" id="UP001500618">
    <property type="component" value="Unassembled WGS sequence"/>
</dbReference>
<proteinExistence type="predicted"/>
<dbReference type="EMBL" id="BAAANY010000018">
    <property type="protein sequence ID" value="GAA1690415.1"/>
    <property type="molecule type" value="Genomic_DNA"/>
</dbReference>
<gene>
    <name evidence="1" type="ORF">GCM10009765_44880</name>
</gene>
<name>A0ABN2HMR2_9ACTN</name>